<dbReference type="KEGG" id="tet:TTHERM_00727620"/>
<dbReference type="PANTHER" id="PTHR23294:SF0">
    <property type="entry name" value="UNC93-LIKE PROTEIN MFSD11"/>
    <property type="match status" value="1"/>
</dbReference>
<dbReference type="CDD" id="cd06174">
    <property type="entry name" value="MFS"/>
    <property type="match status" value="1"/>
</dbReference>
<feature type="transmembrane region" description="Helical" evidence="5">
    <location>
        <begin position="292"/>
        <end position="311"/>
    </location>
</feature>
<keyword evidence="7" id="KW-1185">Reference proteome</keyword>
<proteinExistence type="predicted"/>
<dbReference type="InParanoid" id="I7MH09"/>
<evidence type="ECO:0000256" key="3">
    <source>
        <dbReference type="ARBA" id="ARBA00022989"/>
    </source>
</evidence>
<feature type="transmembrane region" description="Helical" evidence="5">
    <location>
        <begin position="35"/>
        <end position="53"/>
    </location>
</feature>
<dbReference type="InterPro" id="IPR051617">
    <property type="entry name" value="UNC-93-like_regulator"/>
</dbReference>
<evidence type="ECO:0000256" key="4">
    <source>
        <dbReference type="ARBA" id="ARBA00023136"/>
    </source>
</evidence>
<evidence type="ECO:0000256" key="1">
    <source>
        <dbReference type="ARBA" id="ARBA00004141"/>
    </source>
</evidence>
<dbReference type="SUPFAM" id="SSF103473">
    <property type="entry name" value="MFS general substrate transporter"/>
    <property type="match status" value="1"/>
</dbReference>
<dbReference type="EMBL" id="GG662537">
    <property type="protein sequence ID" value="EAS02402.2"/>
    <property type="molecule type" value="Genomic_DNA"/>
</dbReference>
<dbReference type="Proteomes" id="UP000009168">
    <property type="component" value="Unassembled WGS sequence"/>
</dbReference>
<dbReference type="OrthoDB" id="196103at2759"/>
<evidence type="ECO:0000313" key="7">
    <source>
        <dbReference type="Proteomes" id="UP000009168"/>
    </source>
</evidence>
<feature type="transmembrane region" description="Helical" evidence="5">
    <location>
        <begin position="450"/>
        <end position="467"/>
    </location>
</feature>
<evidence type="ECO:0000313" key="6">
    <source>
        <dbReference type="EMBL" id="EAS02402.2"/>
    </source>
</evidence>
<feature type="transmembrane region" description="Helical" evidence="5">
    <location>
        <begin position="202"/>
        <end position="222"/>
    </location>
</feature>
<dbReference type="GeneID" id="7846288"/>
<feature type="transmembrane region" description="Helical" evidence="5">
    <location>
        <begin position="102"/>
        <end position="121"/>
    </location>
</feature>
<dbReference type="RefSeq" id="XP_001022647.2">
    <property type="nucleotide sequence ID" value="XM_001022647.2"/>
</dbReference>
<name>I7MH09_TETTS</name>
<dbReference type="AlphaFoldDB" id="I7MH09"/>
<organism evidence="6 7">
    <name type="scientific">Tetrahymena thermophila (strain SB210)</name>
    <dbReference type="NCBI Taxonomy" id="312017"/>
    <lineage>
        <taxon>Eukaryota</taxon>
        <taxon>Sar</taxon>
        <taxon>Alveolata</taxon>
        <taxon>Ciliophora</taxon>
        <taxon>Intramacronucleata</taxon>
        <taxon>Oligohymenophorea</taxon>
        <taxon>Hymenostomatida</taxon>
        <taxon>Tetrahymenina</taxon>
        <taxon>Tetrahymenidae</taxon>
        <taxon>Tetrahymena</taxon>
    </lineage>
</organism>
<dbReference type="GO" id="GO:0016020">
    <property type="term" value="C:membrane"/>
    <property type="evidence" value="ECO:0007669"/>
    <property type="project" value="UniProtKB-SubCell"/>
</dbReference>
<keyword evidence="2 5" id="KW-0812">Transmembrane</keyword>
<feature type="transmembrane region" description="Helical" evidence="5">
    <location>
        <begin position="133"/>
        <end position="156"/>
    </location>
</feature>
<accession>I7MH09</accession>
<dbReference type="Pfam" id="PF07690">
    <property type="entry name" value="MFS_1"/>
    <property type="match status" value="1"/>
</dbReference>
<dbReference type="GO" id="GO:0022857">
    <property type="term" value="F:transmembrane transporter activity"/>
    <property type="evidence" value="ECO:0007669"/>
    <property type="project" value="InterPro"/>
</dbReference>
<keyword evidence="3 5" id="KW-1133">Transmembrane helix</keyword>
<dbReference type="InterPro" id="IPR036259">
    <property type="entry name" value="MFS_trans_sf"/>
</dbReference>
<protein>
    <submittedName>
        <fullName evidence="6">MFS transporter</fullName>
    </submittedName>
</protein>
<dbReference type="PANTHER" id="PTHR23294">
    <property type="entry name" value="ET TRANSLATION PRODUCT-RELATED"/>
    <property type="match status" value="1"/>
</dbReference>
<comment type="subcellular location">
    <subcellularLocation>
        <location evidence="1">Membrane</location>
        <topology evidence="1">Multi-pass membrane protein</topology>
    </subcellularLocation>
</comment>
<feature type="transmembrane region" description="Helical" evidence="5">
    <location>
        <begin position="177"/>
        <end position="196"/>
    </location>
</feature>
<feature type="transmembrane region" description="Helical" evidence="5">
    <location>
        <begin position="331"/>
        <end position="350"/>
    </location>
</feature>
<evidence type="ECO:0000256" key="2">
    <source>
        <dbReference type="ARBA" id="ARBA00022692"/>
    </source>
</evidence>
<dbReference type="InterPro" id="IPR011701">
    <property type="entry name" value="MFS"/>
</dbReference>
<keyword evidence="4 5" id="KW-0472">Membrane</keyword>
<dbReference type="Gene3D" id="1.20.1250.20">
    <property type="entry name" value="MFS general substrate transporter like domains"/>
    <property type="match status" value="1"/>
</dbReference>
<feature type="transmembrane region" description="Helical" evidence="5">
    <location>
        <begin position="389"/>
        <end position="412"/>
    </location>
</feature>
<gene>
    <name evidence="6" type="ORF">TTHERM_00727620</name>
</gene>
<feature type="transmembrane region" description="Helical" evidence="5">
    <location>
        <begin position="424"/>
        <end position="444"/>
    </location>
</feature>
<feature type="transmembrane region" description="Helical" evidence="5">
    <location>
        <begin position="362"/>
        <end position="383"/>
    </location>
</feature>
<reference evidence="7" key="1">
    <citation type="journal article" date="2006" name="PLoS Biol.">
        <title>Macronuclear genome sequence of the ciliate Tetrahymena thermophila, a model eukaryote.</title>
        <authorList>
            <person name="Eisen J.A."/>
            <person name="Coyne R.S."/>
            <person name="Wu M."/>
            <person name="Wu D."/>
            <person name="Thiagarajan M."/>
            <person name="Wortman J.R."/>
            <person name="Badger J.H."/>
            <person name="Ren Q."/>
            <person name="Amedeo P."/>
            <person name="Jones K.M."/>
            <person name="Tallon L.J."/>
            <person name="Delcher A.L."/>
            <person name="Salzberg S.L."/>
            <person name="Silva J.C."/>
            <person name="Haas B.J."/>
            <person name="Majoros W.H."/>
            <person name="Farzad M."/>
            <person name="Carlton J.M."/>
            <person name="Smith R.K. Jr."/>
            <person name="Garg J."/>
            <person name="Pearlman R.E."/>
            <person name="Karrer K.M."/>
            <person name="Sun L."/>
            <person name="Manning G."/>
            <person name="Elde N.C."/>
            <person name="Turkewitz A.P."/>
            <person name="Asai D.J."/>
            <person name="Wilkes D.E."/>
            <person name="Wang Y."/>
            <person name="Cai H."/>
            <person name="Collins K."/>
            <person name="Stewart B.A."/>
            <person name="Lee S.R."/>
            <person name="Wilamowska K."/>
            <person name="Weinberg Z."/>
            <person name="Ruzzo W.L."/>
            <person name="Wloga D."/>
            <person name="Gaertig J."/>
            <person name="Frankel J."/>
            <person name="Tsao C.-C."/>
            <person name="Gorovsky M.A."/>
            <person name="Keeling P.J."/>
            <person name="Waller R.F."/>
            <person name="Patron N.J."/>
            <person name="Cherry J.M."/>
            <person name="Stover N.A."/>
            <person name="Krieger C.J."/>
            <person name="del Toro C."/>
            <person name="Ryder H.F."/>
            <person name="Williamson S.C."/>
            <person name="Barbeau R.A."/>
            <person name="Hamilton E.P."/>
            <person name="Orias E."/>
        </authorList>
    </citation>
    <scope>NUCLEOTIDE SEQUENCE [LARGE SCALE GENOMIC DNA]</scope>
    <source>
        <strain evidence="7">SB210</strain>
    </source>
</reference>
<sequence>MGSIKNQEEMSQVNPIDTTSTVARIPENELNKGKVTYLGIFFMILLCSLNSYFQYSSLVFNQMSYSKLGMLSVATFFISSAGGTIYAPWFSRTYFHSYSKKFLVAGVPHCILLFVGIIASRCSDNREEECSGIFLYLIVLVSSCICGLGNALLWVLQGAYITDCTSERNKGEFFGIFFQYSQVSNIFGPLLSSYLFKNYGTSGYFSFMFLLTLVSNLLSFFIKEPMAVYQNGQDQLRSSEYDQNSNIYFENYRELNEKLIQRNSTLHPPTNEDKLDLTRLKQFLVEKYQIKFYFPLFFLNGFFLGYYWSQIGFLASSKMKNETVDDKNEKLGIIFLLMGLIQPILGRKLGASFDQMEDKVLYYKRVIFVSFVCTVLVIIFYFLNFLWPFYIISAMFGFGELLIKGFIGGALSMKFNDNSYESFAMYRLISNIASFVAMIISTIFTPEVPLVMMCCLAFNVYTCIIYTPKIKTHLSGDVMFASAHSNY</sequence>
<evidence type="ECO:0000256" key="5">
    <source>
        <dbReference type="SAM" id="Phobius"/>
    </source>
</evidence>
<feature type="transmembrane region" description="Helical" evidence="5">
    <location>
        <begin position="68"/>
        <end position="90"/>
    </location>
</feature>